<organism evidence="2 3">
    <name type="scientific">Aspergillus cavernicola</name>
    <dbReference type="NCBI Taxonomy" id="176166"/>
    <lineage>
        <taxon>Eukaryota</taxon>
        <taxon>Fungi</taxon>
        <taxon>Dikarya</taxon>
        <taxon>Ascomycota</taxon>
        <taxon>Pezizomycotina</taxon>
        <taxon>Eurotiomycetes</taxon>
        <taxon>Eurotiomycetidae</taxon>
        <taxon>Eurotiales</taxon>
        <taxon>Aspergillaceae</taxon>
        <taxon>Aspergillus</taxon>
        <taxon>Aspergillus subgen. Nidulantes</taxon>
    </lineage>
</organism>
<gene>
    <name evidence="2" type="ORF">BDW59DRAFT_99403</name>
</gene>
<dbReference type="Pfam" id="PF07859">
    <property type="entry name" value="Abhydrolase_3"/>
    <property type="match status" value="1"/>
</dbReference>
<evidence type="ECO:0000313" key="2">
    <source>
        <dbReference type="EMBL" id="KAL2823314.1"/>
    </source>
</evidence>
<dbReference type="Proteomes" id="UP001610335">
    <property type="component" value="Unassembled WGS sequence"/>
</dbReference>
<comment type="caution">
    <text evidence="2">The sequence shown here is derived from an EMBL/GenBank/DDBJ whole genome shotgun (WGS) entry which is preliminary data.</text>
</comment>
<dbReference type="PANTHER" id="PTHR23025">
    <property type="entry name" value="TRIACYLGLYCEROL LIPASE"/>
    <property type="match status" value="1"/>
</dbReference>
<dbReference type="InterPro" id="IPR029058">
    <property type="entry name" value="AB_hydrolase_fold"/>
</dbReference>
<feature type="domain" description="Alpha/beta hydrolase fold-3" evidence="1">
    <location>
        <begin position="100"/>
        <end position="312"/>
    </location>
</feature>
<reference evidence="2 3" key="1">
    <citation type="submission" date="2024-07" db="EMBL/GenBank/DDBJ databases">
        <title>Section-level genome sequencing and comparative genomics of Aspergillus sections Usti and Cavernicolus.</title>
        <authorList>
            <consortium name="Lawrence Berkeley National Laboratory"/>
            <person name="Nybo J.L."/>
            <person name="Vesth T.C."/>
            <person name="Theobald S."/>
            <person name="Frisvad J.C."/>
            <person name="Larsen T.O."/>
            <person name="Kjaerboelling I."/>
            <person name="Rothschild-Mancinelli K."/>
            <person name="Lyhne E.K."/>
            <person name="Kogle M.E."/>
            <person name="Barry K."/>
            <person name="Clum A."/>
            <person name="Na H."/>
            <person name="Ledsgaard L."/>
            <person name="Lin J."/>
            <person name="Lipzen A."/>
            <person name="Kuo A."/>
            <person name="Riley R."/>
            <person name="Mondo S."/>
            <person name="LaButti K."/>
            <person name="Haridas S."/>
            <person name="Pangalinan J."/>
            <person name="Salamov A.A."/>
            <person name="Simmons B.A."/>
            <person name="Magnuson J.K."/>
            <person name="Chen J."/>
            <person name="Drula E."/>
            <person name="Henrissat B."/>
            <person name="Wiebenga A."/>
            <person name="Lubbers R.J."/>
            <person name="Gomes A.C."/>
            <person name="Makela M.R."/>
            <person name="Stajich J."/>
            <person name="Grigoriev I.V."/>
            <person name="Mortensen U.H."/>
            <person name="De vries R.P."/>
            <person name="Baker S.E."/>
            <person name="Andersen M.R."/>
        </authorList>
    </citation>
    <scope>NUCLEOTIDE SEQUENCE [LARGE SCALE GENOMIC DNA]</scope>
    <source>
        <strain evidence="2 3">CBS 600.67</strain>
    </source>
</reference>
<name>A0ABR4I6D0_9EURO</name>
<dbReference type="SUPFAM" id="SSF53474">
    <property type="entry name" value="alpha/beta-Hydrolases"/>
    <property type="match status" value="1"/>
</dbReference>
<evidence type="ECO:0000259" key="1">
    <source>
        <dbReference type="Pfam" id="PF07859"/>
    </source>
</evidence>
<protein>
    <submittedName>
        <fullName evidence="2">Alpha/Beta hydrolase protein</fullName>
    </submittedName>
</protein>
<dbReference type="Gene3D" id="3.40.50.1820">
    <property type="entry name" value="alpha/beta hydrolase"/>
    <property type="match status" value="1"/>
</dbReference>
<accession>A0ABR4I6D0</accession>
<evidence type="ECO:0000313" key="3">
    <source>
        <dbReference type="Proteomes" id="UP001610335"/>
    </source>
</evidence>
<dbReference type="InterPro" id="IPR013094">
    <property type="entry name" value="AB_hydrolase_3"/>
</dbReference>
<dbReference type="GO" id="GO:0016787">
    <property type="term" value="F:hydrolase activity"/>
    <property type="evidence" value="ECO:0007669"/>
    <property type="project" value="UniProtKB-KW"/>
</dbReference>
<dbReference type="PANTHER" id="PTHR23025:SF3">
    <property type="entry name" value="HORMONE-SENSITIVE LIPASE"/>
    <property type="match status" value="1"/>
</dbReference>
<keyword evidence="2" id="KW-0378">Hydrolase</keyword>
<proteinExistence type="predicted"/>
<sequence length="339" mass="35990">MPIESDLTIDSSRFRPENVTEATKQINSVLKQATANAPQWYEVGAAKYREMHASGQLALPAPVHLPNAIDATLPSRDSSREIPIRIYNPDNGQSSKGVFLHFHGGGFVLGNAKSSDQRLQMVANGAQLTAISVGYRHAPEDPYPAAPHDCIDAAEYLIDHATEYGTLKFMGGESAGACLAIITALRLLGSRPSHILLGLVPQYGLLDLSLSLPAIKTATNTLMLRGSALENFSNAYLPGLSAEERRNPSISPLYEDLPALAAASPNGLPPALFVCGTADPLVDDTILMHTKWSIAGGEAIVKLYSGAPHGFTALPGMPVADEANALGVQFMQEKLEAAA</sequence>
<dbReference type="EMBL" id="JBFXLS010000054">
    <property type="protein sequence ID" value="KAL2823314.1"/>
    <property type="molecule type" value="Genomic_DNA"/>
</dbReference>
<keyword evidence="3" id="KW-1185">Reference proteome</keyword>